<dbReference type="OrthoDB" id="529273at2759"/>
<comment type="caution">
    <text evidence="9">The sequence shown here is derived from an EMBL/GenBank/DDBJ whole genome shotgun (WGS) entry which is preliminary data.</text>
</comment>
<reference evidence="9" key="1">
    <citation type="submission" date="2020-05" db="EMBL/GenBank/DDBJ databases">
        <title>WGS assembly of Panicum virgatum.</title>
        <authorList>
            <person name="Lovell J.T."/>
            <person name="Jenkins J."/>
            <person name="Shu S."/>
            <person name="Juenger T.E."/>
            <person name="Schmutz J."/>
        </authorList>
    </citation>
    <scope>NUCLEOTIDE SEQUENCE</scope>
    <source>
        <strain evidence="9">AP13</strain>
    </source>
</reference>
<feature type="compositionally biased region" description="Low complexity" evidence="6">
    <location>
        <begin position="150"/>
        <end position="165"/>
    </location>
</feature>
<dbReference type="PANTHER" id="PTHR20961">
    <property type="entry name" value="GLYCOSYLTRANSFERASE"/>
    <property type="match status" value="1"/>
</dbReference>
<feature type="region of interest" description="Disordered" evidence="6">
    <location>
        <begin position="108"/>
        <end position="192"/>
    </location>
</feature>
<keyword evidence="10" id="KW-1185">Reference proteome</keyword>
<dbReference type="AlphaFoldDB" id="A0A8T0RMW3"/>
<sequence>MAALGRGAAAGTKGGGKQVGSRVLFVAVGCFLFFLIFLLSARPDAAIVLGARSGDVVRPRQRVGRHGDLQRSAEQSSGMAATGPFSSGVHDAVIGGAERNGDVVRDAAPEEAERGSNAAAAAAAAATPNSDERAEPPAVEDADPDKSLRAAADAHATAAQPAVQTTPPPHGLPGDTKTTTRAHPADRQRRPLCDTSGFRADVCDLAGDVRLDANASAFVVVDDDADGAEYKVRPYPRKGDATSMGRVTEIAVRATAGAGAEVQPPRCTVWHAEPVVAFSIGGYTGNLFHDFTDVVVPLYSAAQSYRGDVRLVVADAAPRWLAKYGALLRGLSRHAPLDLAKTAAAGEVHCFRRAVVGLRAHRELMIERERGLDGVGMPDFTMFLRRALSLPRHAPTRPGGGVPGRKPRLLVVSRRGTRLLLNTDAVVRAAEEVGFEVVVSELSAAGGDISRAGRLVNSFDALVGVHGADLTNMVFLPPGAAMVQIVPWGGLRWIARLDFGEPAEEMGLRYIQYEVAVHESTLKDKYPRDHEVFTNPTALHKKGFTFMRRTFLNGQDIIVDVDRFRAVLLQALENLAQ</sequence>
<dbReference type="EMBL" id="CM029046">
    <property type="protein sequence ID" value="KAG2587337.1"/>
    <property type="molecule type" value="Genomic_DNA"/>
</dbReference>
<keyword evidence="7" id="KW-1133">Transmembrane helix</keyword>
<dbReference type="InterPro" id="IPR049625">
    <property type="entry name" value="Glyco_transf_61_cat"/>
</dbReference>
<comment type="pathway">
    <text evidence="2">Glycan metabolism.</text>
</comment>
<feature type="region of interest" description="Disordered" evidence="6">
    <location>
        <begin position="60"/>
        <end position="84"/>
    </location>
</feature>
<evidence type="ECO:0000256" key="4">
    <source>
        <dbReference type="ARBA" id="ARBA00022679"/>
    </source>
</evidence>
<feature type="domain" description="Glycosyltransferase 61 catalytic" evidence="8">
    <location>
        <begin position="322"/>
        <end position="483"/>
    </location>
</feature>
<dbReference type="Pfam" id="PF04577">
    <property type="entry name" value="Glyco_transf_61"/>
    <property type="match status" value="1"/>
</dbReference>
<name>A0A8T0RMW3_PANVG</name>
<evidence type="ECO:0000256" key="5">
    <source>
        <dbReference type="ARBA" id="ARBA00023180"/>
    </source>
</evidence>
<comment type="subcellular location">
    <subcellularLocation>
        <location evidence="1">Golgi apparatus membrane</location>
        <topology evidence="1">Single-pass type II membrane protein</topology>
    </subcellularLocation>
</comment>
<evidence type="ECO:0000256" key="1">
    <source>
        <dbReference type="ARBA" id="ARBA00004323"/>
    </source>
</evidence>
<evidence type="ECO:0000256" key="2">
    <source>
        <dbReference type="ARBA" id="ARBA00004881"/>
    </source>
</evidence>
<keyword evidence="5" id="KW-0325">Glycoprotein</keyword>
<dbReference type="GO" id="GO:0000139">
    <property type="term" value="C:Golgi membrane"/>
    <property type="evidence" value="ECO:0007669"/>
    <property type="project" value="UniProtKB-SubCell"/>
</dbReference>
<feature type="compositionally biased region" description="Basic and acidic residues" evidence="6">
    <location>
        <begin position="183"/>
        <end position="192"/>
    </location>
</feature>
<protein>
    <recommendedName>
        <fullName evidence="8">Glycosyltransferase 61 catalytic domain-containing protein</fullName>
    </recommendedName>
</protein>
<keyword evidence="4" id="KW-0808">Transferase</keyword>
<dbReference type="GO" id="GO:0016763">
    <property type="term" value="F:pentosyltransferase activity"/>
    <property type="evidence" value="ECO:0007669"/>
    <property type="project" value="UniProtKB-ARBA"/>
</dbReference>
<evidence type="ECO:0000256" key="6">
    <source>
        <dbReference type="SAM" id="MobiDB-lite"/>
    </source>
</evidence>
<evidence type="ECO:0000259" key="8">
    <source>
        <dbReference type="Pfam" id="PF04577"/>
    </source>
</evidence>
<gene>
    <name evidence="9" type="ORF">PVAP13_5NG135200</name>
</gene>
<evidence type="ECO:0000256" key="3">
    <source>
        <dbReference type="ARBA" id="ARBA00022676"/>
    </source>
</evidence>
<evidence type="ECO:0000313" key="9">
    <source>
        <dbReference type="EMBL" id="KAG2587337.1"/>
    </source>
</evidence>
<keyword evidence="7" id="KW-0472">Membrane</keyword>
<evidence type="ECO:0000256" key="7">
    <source>
        <dbReference type="SAM" id="Phobius"/>
    </source>
</evidence>
<accession>A0A8T0RMW3</accession>
<feature type="transmembrane region" description="Helical" evidence="7">
    <location>
        <begin position="23"/>
        <end position="41"/>
    </location>
</feature>
<keyword evidence="3" id="KW-0328">Glycosyltransferase</keyword>
<proteinExistence type="predicted"/>
<dbReference type="InterPro" id="IPR007657">
    <property type="entry name" value="Glycosyltransferase_61"/>
</dbReference>
<organism evidence="9 10">
    <name type="scientific">Panicum virgatum</name>
    <name type="common">Blackwell switchgrass</name>
    <dbReference type="NCBI Taxonomy" id="38727"/>
    <lineage>
        <taxon>Eukaryota</taxon>
        <taxon>Viridiplantae</taxon>
        <taxon>Streptophyta</taxon>
        <taxon>Embryophyta</taxon>
        <taxon>Tracheophyta</taxon>
        <taxon>Spermatophyta</taxon>
        <taxon>Magnoliopsida</taxon>
        <taxon>Liliopsida</taxon>
        <taxon>Poales</taxon>
        <taxon>Poaceae</taxon>
        <taxon>PACMAD clade</taxon>
        <taxon>Panicoideae</taxon>
        <taxon>Panicodae</taxon>
        <taxon>Paniceae</taxon>
        <taxon>Panicinae</taxon>
        <taxon>Panicum</taxon>
        <taxon>Panicum sect. Hiantes</taxon>
    </lineage>
</organism>
<dbReference type="PANTHER" id="PTHR20961:SF11">
    <property type="entry name" value="OS12G0238900 PROTEIN"/>
    <property type="match status" value="1"/>
</dbReference>
<keyword evidence="7" id="KW-0812">Transmembrane</keyword>
<dbReference type="Proteomes" id="UP000823388">
    <property type="component" value="Chromosome 5N"/>
</dbReference>
<evidence type="ECO:0000313" key="10">
    <source>
        <dbReference type="Proteomes" id="UP000823388"/>
    </source>
</evidence>